<dbReference type="HOGENOM" id="CLU_2514860_0_0_1"/>
<proteinExistence type="predicted"/>
<gene>
    <name evidence="1" type="ORF">CGI_10010151</name>
</gene>
<dbReference type="EMBL" id="JH817900">
    <property type="protein sequence ID" value="EKC18988.1"/>
    <property type="molecule type" value="Genomic_DNA"/>
</dbReference>
<reference evidence="1" key="1">
    <citation type="journal article" date="2012" name="Nature">
        <title>The oyster genome reveals stress adaptation and complexity of shell formation.</title>
        <authorList>
            <person name="Zhang G."/>
            <person name="Fang X."/>
            <person name="Guo X."/>
            <person name="Li L."/>
            <person name="Luo R."/>
            <person name="Xu F."/>
            <person name="Yang P."/>
            <person name="Zhang L."/>
            <person name="Wang X."/>
            <person name="Qi H."/>
            <person name="Xiong Z."/>
            <person name="Que H."/>
            <person name="Xie Y."/>
            <person name="Holland P.W."/>
            <person name="Paps J."/>
            <person name="Zhu Y."/>
            <person name="Wu F."/>
            <person name="Chen Y."/>
            <person name="Wang J."/>
            <person name="Peng C."/>
            <person name="Meng J."/>
            <person name="Yang L."/>
            <person name="Liu J."/>
            <person name="Wen B."/>
            <person name="Zhang N."/>
            <person name="Huang Z."/>
            <person name="Zhu Q."/>
            <person name="Feng Y."/>
            <person name="Mount A."/>
            <person name="Hedgecock D."/>
            <person name="Xu Z."/>
            <person name="Liu Y."/>
            <person name="Domazet-Loso T."/>
            <person name="Du Y."/>
            <person name="Sun X."/>
            <person name="Zhang S."/>
            <person name="Liu B."/>
            <person name="Cheng P."/>
            <person name="Jiang X."/>
            <person name="Li J."/>
            <person name="Fan D."/>
            <person name="Wang W."/>
            <person name="Fu W."/>
            <person name="Wang T."/>
            <person name="Wang B."/>
            <person name="Zhang J."/>
            <person name="Peng Z."/>
            <person name="Li Y."/>
            <person name="Li N."/>
            <person name="Wang J."/>
            <person name="Chen M."/>
            <person name="He Y."/>
            <person name="Tan F."/>
            <person name="Song X."/>
            <person name="Zheng Q."/>
            <person name="Huang R."/>
            <person name="Yang H."/>
            <person name="Du X."/>
            <person name="Chen L."/>
            <person name="Yang M."/>
            <person name="Gaffney P.M."/>
            <person name="Wang S."/>
            <person name="Luo L."/>
            <person name="She Z."/>
            <person name="Ming Y."/>
            <person name="Huang W."/>
            <person name="Zhang S."/>
            <person name="Huang B."/>
            <person name="Zhang Y."/>
            <person name="Qu T."/>
            <person name="Ni P."/>
            <person name="Miao G."/>
            <person name="Wang J."/>
            <person name="Wang Q."/>
            <person name="Steinberg C.E."/>
            <person name="Wang H."/>
            <person name="Li N."/>
            <person name="Qian L."/>
            <person name="Zhang G."/>
            <person name="Li Y."/>
            <person name="Yang H."/>
            <person name="Liu X."/>
            <person name="Wang J."/>
            <person name="Yin Y."/>
            <person name="Wang J."/>
        </authorList>
    </citation>
    <scope>NUCLEOTIDE SEQUENCE [LARGE SCALE GENOMIC DNA]</scope>
    <source>
        <strain evidence="1">05x7-T-G4-1.051#20</strain>
    </source>
</reference>
<dbReference type="AlphaFoldDB" id="K1PBY0"/>
<protein>
    <submittedName>
        <fullName evidence="1">Uncharacterized protein</fullName>
    </submittedName>
</protein>
<organism evidence="1">
    <name type="scientific">Magallana gigas</name>
    <name type="common">Pacific oyster</name>
    <name type="synonym">Crassostrea gigas</name>
    <dbReference type="NCBI Taxonomy" id="29159"/>
    <lineage>
        <taxon>Eukaryota</taxon>
        <taxon>Metazoa</taxon>
        <taxon>Spiralia</taxon>
        <taxon>Lophotrochozoa</taxon>
        <taxon>Mollusca</taxon>
        <taxon>Bivalvia</taxon>
        <taxon>Autobranchia</taxon>
        <taxon>Pteriomorphia</taxon>
        <taxon>Ostreida</taxon>
        <taxon>Ostreoidea</taxon>
        <taxon>Ostreidae</taxon>
        <taxon>Magallana</taxon>
    </lineage>
</organism>
<sequence length="85" mass="9665">MDCADCLKLPVQYRSLEMRRFDISILDKGNGLWTGSRKMTCNSGETIIDSDKDDDHQCDVAIIMNNNINDSYKAVPIKHMNISKI</sequence>
<evidence type="ECO:0000313" key="1">
    <source>
        <dbReference type="EMBL" id="EKC18988.1"/>
    </source>
</evidence>
<dbReference type="InParanoid" id="K1PBY0"/>
<accession>K1PBY0</accession>
<name>K1PBY0_MAGGI</name>